<evidence type="ECO:0000313" key="2">
    <source>
        <dbReference type="Proteomes" id="UP000321154"/>
    </source>
</evidence>
<reference evidence="1 2" key="1">
    <citation type="submission" date="2019-07" db="EMBL/GenBank/DDBJ databases">
        <title>Whole genome shotgun sequence of Frigoribacterium faeni NBRC 103066.</title>
        <authorList>
            <person name="Hosoyama A."/>
            <person name="Uohara A."/>
            <person name="Ohji S."/>
            <person name="Ichikawa N."/>
        </authorList>
    </citation>
    <scope>NUCLEOTIDE SEQUENCE [LARGE SCALE GENOMIC DNA]</scope>
    <source>
        <strain evidence="1 2">NBRC 103066</strain>
    </source>
</reference>
<organism evidence="1 2">
    <name type="scientific">Frigoribacterium faeni</name>
    <dbReference type="NCBI Taxonomy" id="145483"/>
    <lineage>
        <taxon>Bacteria</taxon>
        <taxon>Bacillati</taxon>
        <taxon>Actinomycetota</taxon>
        <taxon>Actinomycetes</taxon>
        <taxon>Micrococcales</taxon>
        <taxon>Microbacteriaceae</taxon>
        <taxon>Frigoribacterium</taxon>
    </lineage>
</organism>
<name>A0ABQ0URY2_9MICO</name>
<accession>A0ABQ0URY2</accession>
<sequence length="61" mass="6077">MRPPSDPTSVRSPTGVGTTVWTITADADADADADVDAGVVVCSSCSIVTVGSSHSAMLLTP</sequence>
<proteinExistence type="predicted"/>
<dbReference type="Proteomes" id="UP000321154">
    <property type="component" value="Unassembled WGS sequence"/>
</dbReference>
<gene>
    <name evidence="1" type="ORF">FFA01_25380</name>
</gene>
<dbReference type="EMBL" id="BJUV01000030">
    <property type="protein sequence ID" value="GEK84229.1"/>
    <property type="molecule type" value="Genomic_DNA"/>
</dbReference>
<evidence type="ECO:0000313" key="1">
    <source>
        <dbReference type="EMBL" id="GEK84229.1"/>
    </source>
</evidence>
<keyword evidence="2" id="KW-1185">Reference proteome</keyword>
<protein>
    <submittedName>
        <fullName evidence="1">Uncharacterized protein</fullName>
    </submittedName>
</protein>
<comment type="caution">
    <text evidence="1">The sequence shown here is derived from an EMBL/GenBank/DDBJ whole genome shotgun (WGS) entry which is preliminary data.</text>
</comment>